<name>A0A3A8KMI3_9BACT</name>
<feature type="transmembrane region" description="Helical" evidence="1">
    <location>
        <begin position="172"/>
        <end position="196"/>
    </location>
</feature>
<dbReference type="EMBL" id="RAWE01000038">
    <property type="protein sequence ID" value="RKH03642.1"/>
    <property type="molecule type" value="Genomic_DNA"/>
</dbReference>
<dbReference type="AlphaFoldDB" id="A0A3A8KMI3"/>
<sequence length="284" mass="30731">MRQAENIWRGPVSVSLRSGGSNTKASRAGSHERPLDIIIRRYRRILLGRLYQVRDAKTGAPSLDLHATGRNPDFHPDVDVDMVVSARAATEDAPSRVRVRLANVSEDASDADVARVAEGALSLAKAMVQSTCTRSELAATMAHLRAPARPRGPILRSRRHWRRARRVLARTWSNTLTSGYVSVVLAGAAILGSIMMPSGASGPTPARPPHVPIGLVLAASTPDAPEMSIEVPKRPLKGQKTKDCDPDASERLINGACWVATDRQAPCGDKQYEHKGKCYRPAGM</sequence>
<gene>
    <name evidence="2" type="ORF">D7X32_13375</name>
</gene>
<keyword evidence="3" id="KW-1185">Reference proteome</keyword>
<protein>
    <recommendedName>
        <fullName evidence="4">Protein kinase</fullName>
    </recommendedName>
</protein>
<proteinExistence type="predicted"/>
<dbReference type="Proteomes" id="UP000268313">
    <property type="component" value="Unassembled WGS sequence"/>
</dbReference>
<keyword evidence="1" id="KW-1133">Transmembrane helix</keyword>
<evidence type="ECO:0008006" key="4">
    <source>
        <dbReference type="Google" id="ProtNLM"/>
    </source>
</evidence>
<evidence type="ECO:0000313" key="2">
    <source>
        <dbReference type="EMBL" id="RKH03642.1"/>
    </source>
</evidence>
<reference evidence="3" key="1">
    <citation type="submission" date="2018-09" db="EMBL/GenBank/DDBJ databases">
        <authorList>
            <person name="Livingstone P.G."/>
            <person name="Whitworth D.E."/>
        </authorList>
    </citation>
    <scope>NUCLEOTIDE SEQUENCE [LARGE SCALE GENOMIC DNA]</scope>
    <source>
        <strain evidence="3">CA043D</strain>
    </source>
</reference>
<keyword evidence="1" id="KW-0812">Transmembrane</keyword>
<comment type="caution">
    <text evidence="2">The sequence shown here is derived from an EMBL/GenBank/DDBJ whole genome shotgun (WGS) entry which is preliminary data.</text>
</comment>
<evidence type="ECO:0000313" key="3">
    <source>
        <dbReference type="Proteomes" id="UP000268313"/>
    </source>
</evidence>
<organism evidence="2 3">
    <name type="scientific">Corallococcus carmarthensis</name>
    <dbReference type="NCBI Taxonomy" id="2316728"/>
    <lineage>
        <taxon>Bacteria</taxon>
        <taxon>Pseudomonadati</taxon>
        <taxon>Myxococcota</taxon>
        <taxon>Myxococcia</taxon>
        <taxon>Myxococcales</taxon>
        <taxon>Cystobacterineae</taxon>
        <taxon>Myxococcaceae</taxon>
        <taxon>Corallococcus</taxon>
    </lineage>
</organism>
<keyword evidence="1" id="KW-0472">Membrane</keyword>
<evidence type="ECO:0000256" key="1">
    <source>
        <dbReference type="SAM" id="Phobius"/>
    </source>
</evidence>
<accession>A0A3A8KMI3</accession>